<keyword evidence="3" id="KW-1185">Reference proteome</keyword>
<name>A0A371D1R0_9APHY</name>
<dbReference type="Proteomes" id="UP000256964">
    <property type="component" value="Unassembled WGS sequence"/>
</dbReference>
<gene>
    <name evidence="2" type="ORF">OH76DRAFT_1558416</name>
</gene>
<feature type="region of interest" description="Disordered" evidence="1">
    <location>
        <begin position="183"/>
        <end position="333"/>
    </location>
</feature>
<accession>A0A371D1R0</accession>
<evidence type="ECO:0000313" key="3">
    <source>
        <dbReference type="Proteomes" id="UP000256964"/>
    </source>
</evidence>
<feature type="compositionally biased region" description="Low complexity" evidence="1">
    <location>
        <begin position="227"/>
        <end position="242"/>
    </location>
</feature>
<feature type="compositionally biased region" description="Basic residues" evidence="1">
    <location>
        <begin position="322"/>
        <end position="333"/>
    </location>
</feature>
<sequence length="333" mass="36850">MSTHFISCVLFGIQSFSPYLCKEYIRHPKSPCSPDIYITAETSRASLLKALAPVFRRHREEHEITCGQLCWCKNKTLDLARTNLATSPEANWAYLPPDQDKIQRYSASPSVEAEEAHVEEDRKIWTAVAEFYEREARREERAQQSMKQHGIVDVRLKKEREKKLLEDQEWAAMVNAAINIFEPSAGKEPGDNAEDDSDNAQPEELTTRSPRHADATTSECDGETESSDSGSTSDSSTSPDSDNTVSASLGMRAPTDTVTTSTALDTNVPGAEITLGYAPSQAPPRPRRPPRNEHGAPLGELTEGSGAAGKPSKKSTTSTRTQPRRPNKRKYKD</sequence>
<evidence type="ECO:0000313" key="2">
    <source>
        <dbReference type="EMBL" id="RDX46409.1"/>
    </source>
</evidence>
<proteinExistence type="predicted"/>
<evidence type="ECO:0000256" key="1">
    <source>
        <dbReference type="SAM" id="MobiDB-lite"/>
    </source>
</evidence>
<dbReference type="AlphaFoldDB" id="A0A371D1R0"/>
<feature type="compositionally biased region" description="Low complexity" evidence="1">
    <location>
        <begin position="255"/>
        <end position="266"/>
    </location>
</feature>
<dbReference type="EMBL" id="KZ857427">
    <property type="protein sequence ID" value="RDX46409.1"/>
    <property type="molecule type" value="Genomic_DNA"/>
</dbReference>
<organism evidence="2 3">
    <name type="scientific">Lentinus brumalis</name>
    <dbReference type="NCBI Taxonomy" id="2498619"/>
    <lineage>
        <taxon>Eukaryota</taxon>
        <taxon>Fungi</taxon>
        <taxon>Dikarya</taxon>
        <taxon>Basidiomycota</taxon>
        <taxon>Agaricomycotina</taxon>
        <taxon>Agaricomycetes</taxon>
        <taxon>Polyporales</taxon>
        <taxon>Polyporaceae</taxon>
        <taxon>Lentinus</taxon>
    </lineage>
</organism>
<protein>
    <submittedName>
        <fullName evidence="2">Uncharacterized protein</fullName>
    </submittedName>
</protein>
<reference evidence="2 3" key="1">
    <citation type="journal article" date="2018" name="Biotechnol. Biofuels">
        <title>Integrative visual omics of the white-rot fungus Polyporus brumalis exposes the biotechnological potential of its oxidative enzymes for delignifying raw plant biomass.</title>
        <authorList>
            <person name="Miyauchi S."/>
            <person name="Rancon A."/>
            <person name="Drula E."/>
            <person name="Hage H."/>
            <person name="Chaduli D."/>
            <person name="Favel A."/>
            <person name="Grisel S."/>
            <person name="Henrissat B."/>
            <person name="Herpoel-Gimbert I."/>
            <person name="Ruiz-Duenas F.J."/>
            <person name="Chevret D."/>
            <person name="Hainaut M."/>
            <person name="Lin J."/>
            <person name="Wang M."/>
            <person name="Pangilinan J."/>
            <person name="Lipzen A."/>
            <person name="Lesage-Meessen L."/>
            <person name="Navarro D."/>
            <person name="Riley R."/>
            <person name="Grigoriev I.V."/>
            <person name="Zhou S."/>
            <person name="Raouche S."/>
            <person name="Rosso M.N."/>
        </authorList>
    </citation>
    <scope>NUCLEOTIDE SEQUENCE [LARGE SCALE GENOMIC DNA]</scope>
    <source>
        <strain evidence="2 3">BRFM 1820</strain>
    </source>
</reference>